<feature type="transmembrane region" description="Helical" evidence="6">
    <location>
        <begin position="150"/>
        <end position="174"/>
    </location>
</feature>
<dbReference type="RefSeq" id="WP_006584298.1">
    <property type="nucleotide sequence ID" value="NZ_CM001377.1"/>
</dbReference>
<feature type="transmembrane region" description="Helical" evidence="6">
    <location>
        <begin position="93"/>
        <end position="113"/>
    </location>
</feature>
<dbReference type="PANTHER" id="PTHR31272:SF6">
    <property type="entry name" value="CYTOCHROME C-TYPE BIOGENESIS CCDA-LIKE CHLOROPLASTIC PROTEIN"/>
    <property type="match status" value="1"/>
</dbReference>
<dbReference type="STRING" id="926567.TheveDRAFT_1686"/>
<reference evidence="8 9" key="1">
    <citation type="submission" date="2011-10" db="EMBL/GenBank/DDBJ databases">
        <title>The Noncontiguous Finished genome of Thermanaerovibrio velox DSM 12556.</title>
        <authorList>
            <consortium name="US DOE Joint Genome Institute (JGI-PGF)"/>
            <person name="Lucas S."/>
            <person name="Copeland A."/>
            <person name="Lapidus A."/>
            <person name="Glavina del Rio T."/>
            <person name="Dalin E."/>
            <person name="Tice H."/>
            <person name="Bruce D."/>
            <person name="Goodwin L."/>
            <person name="Pitluck S."/>
            <person name="Peters L."/>
            <person name="Mikhailova N."/>
            <person name="Teshima H."/>
            <person name="Kyrpides N."/>
            <person name="Mavromatis K."/>
            <person name="Ivanova N."/>
            <person name="Markowitz V."/>
            <person name="Cheng J.-F."/>
            <person name="Hugenholtz P."/>
            <person name="Woyke T."/>
            <person name="Wu D."/>
            <person name="Spring S."/>
            <person name="Brambilla E.-M."/>
            <person name="Klenk H.-P."/>
            <person name="Eisen J.A."/>
        </authorList>
    </citation>
    <scope>NUCLEOTIDE SEQUENCE [LARGE SCALE GENOMIC DNA]</scope>
    <source>
        <strain evidence="8 9">DSM 12556</strain>
    </source>
</reference>
<evidence type="ECO:0000259" key="7">
    <source>
        <dbReference type="Pfam" id="PF02683"/>
    </source>
</evidence>
<dbReference type="eggNOG" id="COG4232">
    <property type="taxonomic scope" value="Bacteria"/>
</dbReference>
<dbReference type="GO" id="GO:0017004">
    <property type="term" value="P:cytochrome complex assembly"/>
    <property type="evidence" value="ECO:0007669"/>
    <property type="project" value="InterPro"/>
</dbReference>
<comment type="similarity">
    <text evidence="2">Belongs to the DsbD family.</text>
</comment>
<evidence type="ECO:0000256" key="5">
    <source>
        <dbReference type="ARBA" id="ARBA00023136"/>
    </source>
</evidence>
<dbReference type="GO" id="GO:0016020">
    <property type="term" value="C:membrane"/>
    <property type="evidence" value="ECO:0007669"/>
    <property type="project" value="UniProtKB-SubCell"/>
</dbReference>
<gene>
    <name evidence="8" type="ORF">TheveDRAFT_1686</name>
</gene>
<dbReference type="InterPro" id="IPR051790">
    <property type="entry name" value="Cytochrome_c-biogenesis_DsbD"/>
</dbReference>
<dbReference type="Pfam" id="PF02683">
    <property type="entry name" value="DsbD_TM"/>
    <property type="match status" value="1"/>
</dbReference>
<keyword evidence="4 6" id="KW-1133">Transmembrane helix</keyword>
<dbReference type="InterPro" id="IPR003834">
    <property type="entry name" value="Cyt_c_assmbl_TM_dom"/>
</dbReference>
<proteinExistence type="inferred from homology"/>
<sequence>MILDLLDLSALSRVGFAHKLLYAGAIGLVGALSPCFLVTAPLTMAVVGGDRDVSTRKGLLLGGCLALGIGLVYVPLGAGASALGALLGRGGGFFYGLIGGMLLLSGLAVLGLVELPTPRLRTIGFPPGPLGAVLTGSALAVVSSPCSSPFLIAMLSAAVGSGSAVSGALLMLVYSMGHSVPFILAGLSGAAIRRVIESRWLSAGERAFRLLAGLIMLAAAARFLYLAF</sequence>
<feature type="transmembrane region" description="Helical" evidence="6">
    <location>
        <begin position="59"/>
        <end position="87"/>
    </location>
</feature>
<feature type="transmembrane region" description="Helical" evidence="6">
    <location>
        <begin position="208"/>
        <end position="227"/>
    </location>
</feature>
<dbReference type="HOGENOM" id="CLU_053225_0_2_0"/>
<evidence type="ECO:0000256" key="1">
    <source>
        <dbReference type="ARBA" id="ARBA00004141"/>
    </source>
</evidence>
<name>H0UQP0_9BACT</name>
<evidence type="ECO:0000256" key="6">
    <source>
        <dbReference type="SAM" id="Phobius"/>
    </source>
</evidence>
<accession>H0UQP0</accession>
<evidence type="ECO:0000313" key="9">
    <source>
        <dbReference type="Proteomes" id="UP000005730"/>
    </source>
</evidence>
<dbReference type="Proteomes" id="UP000005730">
    <property type="component" value="Chromosome"/>
</dbReference>
<keyword evidence="9" id="KW-1185">Reference proteome</keyword>
<feature type="transmembrane region" description="Helical" evidence="6">
    <location>
        <begin position="20"/>
        <end position="47"/>
    </location>
</feature>
<keyword evidence="3 6" id="KW-0812">Transmembrane</keyword>
<evidence type="ECO:0000256" key="2">
    <source>
        <dbReference type="ARBA" id="ARBA00006143"/>
    </source>
</evidence>
<organism evidence="8 9">
    <name type="scientific">Thermanaerovibrio velox DSM 12556</name>
    <dbReference type="NCBI Taxonomy" id="926567"/>
    <lineage>
        <taxon>Bacteria</taxon>
        <taxon>Thermotogati</taxon>
        <taxon>Synergistota</taxon>
        <taxon>Synergistia</taxon>
        <taxon>Synergistales</taxon>
        <taxon>Synergistaceae</taxon>
        <taxon>Thermanaerovibrio</taxon>
    </lineage>
</organism>
<feature type="domain" description="Cytochrome C biogenesis protein transmembrane" evidence="7">
    <location>
        <begin position="25"/>
        <end position="219"/>
    </location>
</feature>
<dbReference type="AlphaFoldDB" id="H0UQP0"/>
<dbReference type="PANTHER" id="PTHR31272">
    <property type="entry name" value="CYTOCHROME C-TYPE BIOGENESIS PROTEIN HI_1454-RELATED"/>
    <property type="match status" value="1"/>
</dbReference>
<keyword evidence="5 6" id="KW-0472">Membrane</keyword>
<evidence type="ECO:0000256" key="4">
    <source>
        <dbReference type="ARBA" id="ARBA00022989"/>
    </source>
</evidence>
<evidence type="ECO:0000313" key="8">
    <source>
        <dbReference type="EMBL" id="EHM10804.1"/>
    </source>
</evidence>
<evidence type="ECO:0000256" key="3">
    <source>
        <dbReference type="ARBA" id="ARBA00022692"/>
    </source>
</evidence>
<comment type="subcellular location">
    <subcellularLocation>
        <location evidence="1">Membrane</location>
        <topology evidence="1">Multi-pass membrane protein</topology>
    </subcellularLocation>
</comment>
<dbReference type="EMBL" id="CM001377">
    <property type="protein sequence ID" value="EHM10804.1"/>
    <property type="molecule type" value="Genomic_DNA"/>
</dbReference>
<protein>
    <submittedName>
        <fullName evidence="8">Thiol:disulfide interchange protein</fullName>
    </submittedName>
</protein>